<dbReference type="Pfam" id="PF02416">
    <property type="entry name" value="TatA_B_E"/>
    <property type="match status" value="1"/>
</dbReference>
<dbReference type="RefSeq" id="WP_253450094.1">
    <property type="nucleotide sequence ID" value="NZ_JALJYF010000002.1"/>
</dbReference>
<sequence>MGVWEIVLIALIALVVAGPERLPTIMRTLGYWVGRGKATLHGLQSELERETNSLGRDLDPSEGPEKTTPNKHEDGRD</sequence>
<accession>A0ABT1GAC6</accession>
<evidence type="ECO:0000256" key="8">
    <source>
        <dbReference type="SAM" id="MobiDB-lite"/>
    </source>
</evidence>
<dbReference type="InterPro" id="IPR003369">
    <property type="entry name" value="TatA/B/E"/>
</dbReference>
<comment type="subcellular location">
    <subcellularLocation>
        <location evidence="1">Membrane</location>
        <topology evidence="1">Single-pass membrane protein</topology>
    </subcellularLocation>
</comment>
<name>A0ABT1GAC6_9GAMM</name>
<evidence type="ECO:0000256" key="7">
    <source>
        <dbReference type="ARBA" id="ARBA00023136"/>
    </source>
</evidence>
<evidence type="ECO:0000256" key="4">
    <source>
        <dbReference type="ARBA" id="ARBA00022927"/>
    </source>
</evidence>
<keyword evidence="7" id="KW-0472">Membrane</keyword>
<dbReference type="EMBL" id="JALJYF010000002">
    <property type="protein sequence ID" value="MCP1728278.1"/>
    <property type="molecule type" value="Genomic_DNA"/>
</dbReference>
<protein>
    <submittedName>
        <fullName evidence="9">Tat protein translocase TatB subunit</fullName>
    </submittedName>
</protein>
<proteinExistence type="predicted"/>
<evidence type="ECO:0000256" key="2">
    <source>
        <dbReference type="ARBA" id="ARBA00022448"/>
    </source>
</evidence>
<dbReference type="Proteomes" id="UP001523550">
    <property type="component" value="Unassembled WGS sequence"/>
</dbReference>
<keyword evidence="4" id="KW-0653">Protein transport</keyword>
<keyword evidence="6" id="KW-0811">Translocation</keyword>
<evidence type="ECO:0000256" key="5">
    <source>
        <dbReference type="ARBA" id="ARBA00022989"/>
    </source>
</evidence>
<keyword evidence="5" id="KW-1133">Transmembrane helix</keyword>
<comment type="caution">
    <text evidence="9">The sequence shown here is derived from an EMBL/GenBank/DDBJ whole genome shotgun (WGS) entry which is preliminary data.</text>
</comment>
<dbReference type="Gene3D" id="1.20.5.3310">
    <property type="match status" value="1"/>
</dbReference>
<evidence type="ECO:0000313" key="9">
    <source>
        <dbReference type="EMBL" id="MCP1728278.1"/>
    </source>
</evidence>
<evidence type="ECO:0000256" key="6">
    <source>
        <dbReference type="ARBA" id="ARBA00023010"/>
    </source>
</evidence>
<evidence type="ECO:0000256" key="1">
    <source>
        <dbReference type="ARBA" id="ARBA00004167"/>
    </source>
</evidence>
<feature type="compositionally biased region" description="Basic and acidic residues" evidence="8">
    <location>
        <begin position="46"/>
        <end position="77"/>
    </location>
</feature>
<keyword evidence="2" id="KW-0813">Transport</keyword>
<evidence type="ECO:0000256" key="3">
    <source>
        <dbReference type="ARBA" id="ARBA00022692"/>
    </source>
</evidence>
<organism evidence="9 10">
    <name type="scientific">Natronospira proteinivora</name>
    <dbReference type="NCBI Taxonomy" id="1807133"/>
    <lineage>
        <taxon>Bacteria</taxon>
        <taxon>Pseudomonadati</taxon>
        <taxon>Pseudomonadota</taxon>
        <taxon>Gammaproteobacteria</taxon>
        <taxon>Natronospirales</taxon>
        <taxon>Natronospiraceae</taxon>
        <taxon>Natronospira</taxon>
    </lineage>
</organism>
<keyword evidence="3" id="KW-0812">Transmembrane</keyword>
<evidence type="ECO:0000313" key="10">
    <source>
        <dbReference type="Proteomes" id="UP001523550"/>
    </source>
</evidence>
<keyword evidence="10" id="KW-1185">Reference proteome</keyword>
<gene>
    <name evidence="9" type="ORF">J2T60_002278</name>
</gene>
<reference evidence="9 10" key="1">
    <citation type="submission" date="2022-03" db="EMBL/GenBank/DDBJ databases">
        <title>Genomic Encyclopedia of Type Strains, Phase III (KMG-III): the genomes of soil and plant-associated and newly described type strains.</title>
        <authorList>
            <person name="Whitman W."/>
        </authorList>
    </citation>
    <scope>NUCLEOTIDE SEQUENCE [LARGE SCALE GENOMIC DNA]</scope>
    <source>
        <strain evidence="9 10">BSker1</strain>
    </source>
</reference>
<feature type="region of interest" description="Disordered" evidence="8">
    <location>
        <begin position="43"/>
        <end position="77"/>
    </location>
</feature>